<accession>A0AAD6WZB9</accession>
<feature type="transmembrane region" description="Helical" evidence="9">
    <location>
        <begin position="194"/>
        <end position="216"/>
    </location>
</feature>
<evidence type="ECO:0000256" key="2">
    <source>
        <dbReference type="ARBA" id="ARBA00008066"/>
    </source>
</evidence>
<dbReference type="GO" id="GO:0005774">
    <property type="term" value="C:vacuolar membrane"/>
    <property type="evidence" value="ECO:0007669"/>
    <property type="project" value="TreeGrafter"/>
</dbReference>
<comment type="caution">
    <text evidence="11">The sequence shown here is derived from an EMBL/GenBank/DDBJ whole genome shotgun (WGS) entry which is preliminary data.</text>
</comment>
<feature type="domain" description="Amino acid transporter transmembrane" evidence="10">
    <location>
        <begin position="187"/>
        <end position="575"/>
    </location>
</feature>
<evidence type="ECO:0000259" key="10">
    <source>
        <dbReference type="Pfam" id="PF01490"/>
    </source>
</evidence>
<dbReference type="GO" id="GO:0015179">
    <property type="term" value="F:L-amino acid transmembrane transporter activity"/>
    <property type="evidence" value="ECO:0007669"/>
    <property type="project" value="TreeGrafter"/>
</dbReference>
<evidence type="ECO:0000313" key="12">
    <source>
        <dbReference type="Proteomes" id="UP001218188"/>
    </source>
</evidence>
<feature type="transmembrane region" description="Helical" evidence="9">
    <location>
        <begin position="222"/>
        <end position="244"/>
    </location>
</feature>
<protein>
    <submittedName>
        <fullName evidence="11">Transmembrane amino acid transporter protein-domain-containing protein</fullName>
    </submittedName>
</protein>
<evidence type="ECO:0000256" key="9">
    <source>
        <dbReference type="SAM" id="Phobius"/>
    </source>
</evidence>
<gene>
    <name evidence="11" type="ORF">C8F04DRAFT_738383</name>
</gene>
<reference evidence="11" key="1">
    <citation type="submission" date="2023-03" db="EMBL/GenBank/DDBJ databases">
        <title>Massive genome expansion in bonnet fungi (Mycena s.s.) driven by repeated elements and novel gene families across ecological guilds.</title>
        <authorList>
            <consortium name="Lawrence Berkeley National Laboratory"/>
            <person name="Harder C.B."/>
            <person name="Miyauchi S."/>
            <person name="Viragh M."/>
            <person name="Kuo A."/>
            <person name="Thoen E."/>
            <person name="Andreopoulos B."/>
            <person name="Lu D."/>
            <person name="Skrede I."/>
            <person name="Drula E."/>
            <person name="Henrissat B."/>
            <person name="Morin E."/>
            <person name="Kohler A."/>
            <person name="Barry K."/>
            <person name="LaButti K."/>
            <person name="Morin E."/>
            <person name="Salamov A."/>
            <person name="Lipzen A."/>
            <person name="Mereny Z."/>
            <person name="Hegedus B."/>
            <person name="Baldrian P."/>
            <person name="Stursova M."/>
            <person name="Weitz H."/>
            <person name="Taylor A."/>
            <person name="Grigoriev I.V."/>
            <person name="Nagy L.G."/>
            <person name="Martin F."/>
            <person name="Kauserud H."/>
        </authorList>
    </citation>
    <scope>NUCLEOTIDE SEQUENCE</scope>
    <source>
        <strain evidence="11">CBHHK200</strain>
    </source>
</reference>
<feature type="transmembrane region" description="Helical" evidence="9">
    <location>
        <begin position="403"/>
        <end position="426"/>
    </location>
</feature>
<dbReference type="PANTHER" id="PTHR22950:SF692">
    <property type="entry name" value="TRANSMEMBRANE AMINO ACID TRANSPORTER FAMILY PROTEIN"/>
    <property type="match status" value="1"/>
</dbReference>
<feature type="region of interest" description="Disordered" evidence="8">
    <location>
        <begin position="139"/>
        <end position="175"/>
    </location>
</feature>
<feature type="transmembrane region" description="Helical" evidence="9">
    <location>
        <begin position="366"/>
        <end position="391"/>
    </location>
</feature>
<feature type="transmembrane region" description="Helical" evidence="9">
    <location>
        <begin position="265"/>
        <end position="287"/>
    </location>
</feature>
<evidence type="ECO:0000256" key="3">
    <source>
        <dbReference type="ARBA" id="ARBA00022448"/>
    </source>
</evidence>
<organism evidence="11 12">
    <name type="scientific">Mycena alexandri</name>
    <dbReference type="NCBI Taxonomy" id="1745969"/>
    <lineage>
        <taxon>Eukaryota</taxon>
        <taxon>Fungi</taxon>
        <taxon>Dikarya</taxon>
        <taxon>Basidiomycota</taxon>
        <taxon>Agaricomycotina</taxon>
        <taxon>Agaricomycetes</taxon>
        <taxon>Agaricomycetidae</taxon>
        <taxon>Agaricales</taxon>
        <taxon>Marasmiineae</taxon>
        <taxon>Mycenaceae</taxon>
        <taxon>Mycena</taxon>
    </lineage>
</organism>
<evidence type="ECO:0000256" key="7">
    <source>
        <dbReference type="ARBA" id="ARBA00023136"/>
    </source>
</evidence>
<comment type="similarity">
    <text evidence="2">Belongs to the amino acid/polyamine transporter 2 family.</text>
</comment>
<dbReference type="AlphaFoldDB" id="A0AAD6WZB9"/>
<keyword evidence="7 9" id="KW-0472">Membrane</keyword>
<keyword evidence="4 9" id="KW-0812">Transmembrane</keyword>
<sequence>MTSAPISFYVGSASPTGQSVRDAIASYRRAQYLTVDSIVTDDSDAFSDEEAGLGFAEQDSDEEPVNAENVSSDTDGLIGHFDWDDIPSTRVESPTTPRPTLPFSRKLPPPRIRPVIERNYSELPTRNEHTPLLLRTLSFTDSPRRPRRTSTAVTNGSLAGPFSSPQRLALPRRSSTSSARSINYRGQSTFGQTLFNSIAVLLGIGMLSEPLAFAYAGWGTGLVLIVFYGYISCYTAKILAGITLSDPRIRSYAGVGRKAFGPRSTVLISILSCLRLFTASSILVTLYADSLHTLVPRYSCNAYKLGGIFILIPTVFLPLSLLSYTSILGIISTILVVLVILIDGVTKTESPGSLWAPAETSLGINNYHHMGIAFGLFMAGFAGNAVIPSLVRDMIDPSKSSKMINYAFGAATSIYTLIACAGYLMFGNSVSAEISMDLLTTPGYNATLNQAALWMLVLSPLCAFPLPCLLFVTIDPQESSKFGLTTQPLNTTIQVLLGIERPSGAAEDPQVRLAGPYCQEISVKSVLGVQRVVVTLLSVAVSILVPQFSTTMAFLGSFSAFILCVIEPIAAKIALERRCGVFDGFVIMLAVGMAIWGTGAAMS</sequence>
<evidence type="ECO:0000256" key="5">
    <source>
        <dbReference type="ARBA" id="ARBA00022970"/>
    </source>
</evidence>
<evidence type="ECO:0000256" key="8">
    <source>
        <dbReference type="SAM" id="MobiDB-lite"/>
    </source>
</evidence>
<keyword evidence="12" id="KW-1185">Reference proteome</keyword>
<keyword evidence="6 9" id="KW-1133">Transmembrane helix</keyword>
<name>A0AAD6WZB9_9AGAR</name>
<feature type="transmembrane region" description="Helical" evidence="9">
    <location>
        <begin position="451"/>
        <end position="472"/>
    </location>
</feature>
<feature type="transmembrane region" description="Helical" evidence="9">
    <location>
        <begin position="582"/>
        <end position="602"/>
    </location>
</feature>
<feature type="region of interest" description="Disordered" evidence="8">
    <location>
        <begin position="55"/>
        <end position="109"/>
    </location>
</feature>
<feature type="transmembrane region" description="Helical" evidence="9">
    <location>
        <begin position="551"/>
        <end position="570"/>
    </location>
</feature>
<evidence type="ECO:0000313" key="11">
    <source>
        <dbReference type="EMBL" id="KAJ7030110.1"/>
    </source>
</evidence>
<feature type="transmembrane region" description="Helical" evidence="9">
    <location>
        <begin position="327"/>
        <end position="346"/>
    </location>
</feature>
<dbReference type="InterPro" id="IPR013057">
    <property type="entry name" value="AA_transpt_TM"/>
</dbReference>
<evidence type="ECO:0000256" key="6">
    <source>
        <dbReference type="ARBA" id="ARBA00022989"/>
    </source>
</evidence>
<feature type="transmembrane region" description="Helical" evidence="9">
    <location>
        <begin position="302"/>
        <end position="322"/>
    </location>
</feature>
<evidence type="ECO:0000256" key="1">
    <source>
        <dbReference type="ARBA" id="ARBA00004141"/>
    </source>
</evidence>
<dbReference type="Proteomes" id="UP001218188">
    <property type="component" value="Unassembled WGS sequence"/>
</dbReference>
<keyword evidence="3" id="KW-0813">Transport</keyword>
<comment type="subcellular location">
    <subcellularLocation>
        <location evidence="1">Membrane</location>
        <topology evidence="1">Multi-pass membrane protein</topology>
    </subcellularLocation>
</comment>
<dbReference type="Pfam" id="PF01490">
    <property type="entry name" value="Aa_trans"/>
    <property type="match status" value="1"/>
</dbReference>
<keyword evidence="5" id="KW-0029">Amino-acid transport</keyword>
<dbReference type="PANTHER" id="PTHR22950">
    <property type="entry name" value="AMINO ACID TRANSPORTER"/>
    <property type="match status" value="1"/>
</dbReference>
<evidence type="ECO:0000256" key="4">
    <source>
        <dbReference type="ARBA" id="ARBA00022692"/>
    </source>
</evidence>
<feature type="transmembrane region" description="Helical" evidence="9">
    <location>
        <begin position="526"/>
        <end position="545"/>
    </location>
</feature>
<proteinExistence type="inferred from homology"/>
<dbReference type="EMBL" id="JARJCM010000094">
    <property type="protein sequence ID" value="KAJ7030110.1"/>
    <property type="molecule type" value="Genomic_DNA"/>
</dbReference>